<dbReference type="Pfam" id="PF09836">
    <property type="entry name" value="DUF2063"/>
    <property type="match status" value="1"/>
</dbReference>
<evidence type="ECO:0000259" key="2">
    <source>
        <dbReference type="Pfam" id="PF22106"/>
    </source>
</evidence>
<proteinExistence type="predicted"/>
<evidence type="ECO:0000313" key="4">
    <source>
        <dbReference type="Proteomes" id="UP000061457"/>
    </source>
</evidence>
<dbReference type="STRING" id="161398.PP2015_2033"/>
<reference evidence="3 4" key="1">
    <citation type="submission" date="2015-11" db="EMBL/GenBank/DDBJ databases">
        <authorList>
            <person name="Zhang Y."/>
            <person name="Guo Z."/>
        </authorList>
    </citation>
    <scope>NUCLEOTIDE SEQUENCE [LARGE SCALE GENOMIC DNA]</scope>
    <source>
        <strain evidence="3 4">KCTC 12086</strain>
    </source>
</reference>
<name>A0A0S2K394_9GAMM</name>
<gene>
    <name evidence="3" type="ORF">PP2015_2033</name>
</gene>
<dbReference type="InterPro" id="IPR044922">
    <property type="entry name" value="DUF2063_N_sf"/>
</dbReference>
<evidence type="ECO:0000313" key="3">
    <source>
        <dbReference type="EMBL" id="ALO42531.1"/>
    </source>
</evidence>
<accession>A0A0S2K394</accession>
<dbReference type="Gene3D" id="3.90.930.50">
    <property type="match status" value="1"/>
</dbReference>
<dbReference type="RefSeq" id="WP_058030185.1">
    <property type="nucleotide sequence ID" value="NZ_CP013187.1"/>
</dbReference>
<dbReference type="EMBL" id="CP013187">
    <property type="protein sequence ID" value="ALO42531.1"/>
    <property type="molecule type" value="Genomic_DNA"/>
</dbReference>
<keyword evidence="4" id="KW-1185">Reference proteome</keyword>
<dbReference type="Proteomes" id="UP000061457">
    <property type="component" value="Chromosome I"/>
</dbReference>
<dbReference type="InterPro" id="IPR018640">
    <property type="entry name" value="DUF2063"/>
</dbReference>
<dbReference type="InterPro" id="IPR054098">
    <property type="entry name" value="NGO1945-like_C"/>
</dbReference>
<organism evidence="3 4">
    <name type="scientific">Pseudoalteromonas phenolica</name>
    <dbReference type="NCBI Taxonomy" id="161398"/>
    <lineage>
        <taxon>Bacteria</taxon>
        <taxon>Pseudomonadati</taxon>
        <taxon>Pseudomonadota</taxon>
        <taxon>Gammaproteobacteria</taxon>
        <taxon>Alteromonadales</taxon>
        <taxon>Pseudoalteromonadaceae</taxon>
        <taxon>Pseudoalteromonas</taxon>
    </lineage>
</organism>
<dbReference type="Pfam" id="PF22106">
    <property type="entry name" value="NGO1945_C"/>
    <property type="match status" value="1"/>
</dbReference>
<evidence type="ECO:0000259" key="1">
    <source>
        <dbReference type="Pfam" id="PF09836"/>
    </source>
</evidence>
<sequence length="245" mass="28228">MSFIDVQNAFMAHIRDPDNVEKPHDVTEERMTVYKELFFNNVEGFVSSAFPVLKSLYCEPHWHTLIRTFFINHDCSSPYFLDISAEFLAFLQHEYVMQESDPIFMLELAHYEWVELDVSVCFEDEIQKQLTNLDNQPLYLSNTARNLSYQYPVHQISEDFQPTEPSEQPHYFVVYRDEEDEVGFIASNPMTAILLGQLDDNPGIGLPELVSKVHEIIPQFSEEQLLGGATQTLNALAELGIVVTK</sequence>
<dbReference type="KEGG" id="pphe:PP2015_2033"/>
<dbReference type="PATRIC" id="fig|161398.10.peg.2067"/>
<protein>
    <submittedName>
        <fullName evidence="3">Uncharacterized protein</fullName>
    </submittedName>
</protein>
<dbReference type="Gene3D" id="1.10.150.690">
    <property type="entry name" value="DUF2063"/>
    <property type="match status" value="1"/>
</dbReference>
<dbReference type="AlphaFoldDB" id="A0A0S2K394"/>
<feature type="domain" description="NGO1945-like C-terminal" evidence="2">
    <location>
        <begin position="141"/>
        <end position="236"/>
    </location>
</feature>
<feature type="domain" description="Putative DNA-binding" evidence="1">
    <location>
        <begin position="6"/>
        <end position="91"/>
    </location>
</feature>
<dbReference type="OrthoDB" id="4146344at2"/>